<dbReference type="InterPro" id="IPR008271">
    <property type="entry name" value="Ser/Thr_kinase_AS"/>
</dbReference>
<keyword evidence="4" id="KW-0418">Kinase</keyword>
<dbReference type="SUPFAM" id="SSF56112">
    <property type="entry name" value="Protein kinase-like (PK-like)"/>
    <property type="match status" value="1"/>
</dbReference>
<dbReference type="Gene3D" id="1.10.510.10">
    <property type="entry name" value="Transferase(Phosphotransferase) domain 1"/>
    <property type="match status" value="1"/>
</dbReference>
<gene>
    <name evidence="9" type="ORF">SAMEA4029009_CIC11G00000002434</name>
</gene>
<protein>
    <submittedName>
        <fullName evidence="9">CIC11C00000002434</fullName>
    </submittedName>
</protein>
<evidence type="ECO:0000256" key="4">
    <source>
        <dbReference type="ARBA" id="ARBA00022777"/>
    </source>
</evidence>
<feature type="region of interest" description="Disordered" evidence="7">
    <location>
        <begin position="296"/>
        <end position="349"/>
    </location>
</feature>
<feature type="binding site" evidence="6">
    <location>
        <position position="459"/>
    </location>
    <ligand>
        <name>ATP</name>
        <dbReference type="ChEBI" id="CHEBI:30616"/>
    </ligand>
</feature>
<evidence type="ECO:0000259" key="8">
    <source>
        <dbReference type="PROSITE" id="PS50011"/>
    </source>
</evidence>
<feature type="region of interest" description="Disordered" evidence="7">
    <location>
        <begin position="379"/>
        <end position="412"/>
    </location>
</feature>
<dbReference type="Gene3D" id="3.30.200.20">
    <property type="entry name" value="Phosphorylase Kinase, domain 1"/>
    <property type="match status" value="1"/>
</dbReference>
<dbReference type="GO" id="GO:0004674">
    <property type="term" value="F:protein serine/threonine kinase activity"/>
    <property type="evidence" value="ECO:0007669"/>
    <property type="project" value="UniProtKB-KW"/>
</dbReference>
<dbReference type="GO" id="GO:0030447">
    <property type="term" value="P:filamentous growth"/>
    <property type="evidence" value="ECO:0007669"/>
    <property type="project" value="UniProtKB-ARBA"/>
</dbReference>
<dbReference type="PANTHER" id="PTHR22974:SF21">
    <property type="entry name" value="DUAL SPECIFICITY PROTEIN KINASE TTK"/>
    <property type="match status" value="1"/>
</dbReference>
<organism evidence="9 10">
    <name type="scientific">Sungouiella intermedia</name>
    <dbReference type="NCBI Taxonomy" id="45354"/>
    <lineage>
        <taxon>Eukaryota</taxon>
        <taxon>Fungi</taxon>
        <taxon>Dikarya</taxon>
        <taxon>Ascomycota</taxon>
        <taxon>Saccharomycotina</taxon>
        <taxon>Pichiomycetes</taxon>
        <taxon>Metschnikowiaceae</taxon>
        <taxon>Sungouiella</taxon>
    </lineage>
</organism>
<dbReference type="GO" id="GO:0004712">
    <property type="term" value="F:protein serine/threonine/tyrosine kinase activity"/>
    <property type="evidence" value="ECO:0007669"/>
    <property type="project" value="TreeGrafter"/>
</dbReference>
<dbReference type="SMART" id="SM00220">
    <property type="entry name" value="S_TKc"/>
    <property type="match status" value="1"/>
</dbReference>
<keyword evidence="1" id="KW-0723">Serine/threonine-protein kinase</keyword>
<dbReference type="GO" id="GO:0005524">
    <property type="term" value="F:ATP binding"/>
    <property type="evidence" value="ECO:0007669"/>
    <property type="project" value="UniProtKB-UniRule"/>
</dbReference>
<proteinExistence type="predicted"/>
<dbReference type="EMBL" id="LT635766">
    <property type="protein sequence ID" value="SGZ54511.1"/>
    <property type="molecule type" value="Genomic_DNA"/>
</dbReference>
<dbReference type="PROSITE" id="PS00108">
    <property type="entry name" value="PROTEIN_KINASE_ST"/>
    <property type="match status" value="1"/>
</dbReference>
<feature type="compositionally biased region" description="Polar residues" evidence="7">
    <location>
        <begin position="323"/>
        <end position="336"/>
    </location>
</feature>
<evidence type="ECO:0000256" key="1">
    <source>
        <dbReference type="ARBA" id="ARBA00022527"/>
    </source>
</evidence>
<accession>A0A1L0BSZ0</accession>
<sequence length="761" mass="83586">MEVNEDMSYPYGRLHLPDDDNTFAPPPLSAYSIALLSDHVSSGFTVKPSENLDLKTSLKNKLSVHFLSEAPGATSEQFGQTAASGINGNSANSAMSSINANSANTNTGTIGISGNISQNLSSHNLTSHNLSGNNLSHSTSGHSTHNTSNTSIGSSFNAQQDEDPMDVSGENLAKYSQAIAPGGSLALGKLLARPHSNGFSGVKRSRLARRFRSLGPPKRASEVPEPLEEVKTEPIDSPVLDLGHTAEDSKLQRPKRLLPISPDPSTSRLGKTAVTSNLDFFKTLEKLKLRSPILESGSGTFGHVSPPRHQGPSPESNRRFDASKSSSVLTNRSAQHPENPFQRPLLSRPPLHEIAPHVLNTERKLLDFKKPINTKPYSVEHTPFASKQPASPLHASFHSTASSEKSISESKFNDEGKRKKIIQINSQQYEKLELLGRGGTSKVYKVRSLATKQTLAIKKVSFDQFDDSCVKGFKGEIDLLIKLKNEPRVVKLVDHSISDGSIFLVMECGDLDLARVLQTKLSLESKLDFNFVKFHAMEILRCVEAVHRAGIVHSDLKPANFLFVKGVMKIIDFGIANAVPDHTANIYRESQIGTPNYMAPEALVDVNHSFVVSKRTSSGSNTWKVGRPSDIWSCGCMIYQMIYGKPPYGSYSGQLRIMAIMNPQVKIDYPSTGIGGVPVPLSCIELMQKCLTRNPNERWTVEQCMNSDFLRPKSVSREFVKDLVYSAVNFGSQNKIEEITDDVYEKLVETVLRQIEDLNYA</sequence>
<dbReference type="GO" id="GO:0000776">
    <property type="term" value="C:kinetochore"/>
    <property type="evidence" value="ECO:0007669"/>
    <property type="project" value="TreeGrafter"/>
</dbReference>
<evidence type="ECO:0000256" key="3">
    <source>
        <dbReference type="ARBA" id="ARBA00022741"/>
    </source>
</evidence>
<dbReference type="InterPro" id="IPR011009">
    <property type="entry name" value="Kinase-like_dom_sf"/>
</dbReference>
<dbReference type="GO" id="GO:0033316">
    <property type="term" value="P:meiotic spindle assembly checkpoint signaling"/>
    <property type="evidence" value="ECO:0007669"/>
    <property type="project" value="TreeGrafter"/>
</dbReference>
<dbReference type="PROSITE" id="PS50011">
    <property type="entry name" value="PROTEIN_KINASE_DOM"/>
    <property type="match status" value="1"/>
</dbReference>
<dbReference type="FunFam" id="3.30.200.20:FF:000131">
    <property type="entry name" value="Dual specificity protein kinase TTK"/>
    <property type="match status" value="1"/>
</dbReference>
<keyword evidence="5 6" id="KW-0067">ATP-binding</keyword>
<evidence type="ECO:0000313" key="10">
    <source>
        <dbReference type="Proteomes" id="UP000182259"/>
    </source>
</evidence>
<evidence type="ECO:0000256" key="2">
    <source>
        <dbReference type="ARBA" id="ARBA00022679"/>
    </source>
</evidence>
<dbReference type="CDD" id="cd14131">
    <property type="entry name" value="PKc_Mps1"/>
    <property type="match status" value="1"/>
</dbReference>
<dbReference type="InterPro" id="IPR017441">
    <property type="entry name" value="Protein_kinase_ATP_BS"/>
</dbReference>
<feature type="region of interest" description="Disordered" evidence="7">
    <location>
        <begin position="246"/>
        <end position="270"/>
    </location>
</feature>
<name>A0A1L0BSZ0_9ASCO</name>
<feature type="domain" description="Protein kinase" evidence="8">
    <location>
        <begin position="429"/>
        <end position="710"/>
    </location>
</feature>
<evidence type="ECO:0000313" key="9">
    <source>
        <dbReference type="EMBL" id="SGZ54511.1"/>
    </source>
</evidence>
<dbReference type="Pfam" id="PF00069">
    <property type="entry name" value="Pkinase"/>
    <property type="match status" value="1"/>
</dbReference>
<evidence type="ECO:0000256" key="5">
    <source>
        <dbReference type="ARBA" id="ARBA00022840"/>
    </source>
</evidence>
<dbReference type="PANTHER" id="PTHR22974">
    <property type="entry name" value="MIXED LINEAGE PROTEIN KINASE"/>
    <property type="match status" value="1"/>
</dbReference>
<dbReference type="InterPro" id="IPR000719">
    <property type="entry name" value="Prot_kinase_dom"/>
</dbReference>
<dbReference type="GO" id="GO:0007094">
    <property type="term" value="P:mitotic spindle assembly checkpoint signaling"/>
    <property type="evidence" value="ECO:0007669"/>
    <property type="project" value="TreeGrafter"/>
</dbReference>
<dbReference type="AlphaFoldDB" id="A0A1L0BSZ0"/>
<keyword evidence="2" id="KW-0808">Transferase</keyword>
<keyword evidence="3 6" id="KW-0547">Nucleotide-binding</keyword>
<dbReference type="GO" id="GO:0034501">
    <property type="term" value="P:protein localization to kinetochore"/>
    <property type="evidence" value="ECO:0007669"/>
    <property type="project" value="TreeGrafter"/>
</dbReference>
<evidence type="ECO:0000256" key="6">
    <source>
        <dbReference type="PROSITE-ProRule" id="PRU10141"/>
    </source>
</evidence>
<evidence type="ECO:0000256" key="7">
    <source>
        <dbReference type="SAM" id="MobiDB-lite"/>
    </source>
</evidence>
<dbReference type="GO" id="GO:0098813">
    <property type="term" value="P:nuclear chromosome segregation"/>
    <property type="evidence" value="ECO:0007669"/>
    <property type="project" value="UniProtKB-ARBA"/>
</dbReference>
<reference evidence="9 10" key="1">
    <citation type="submission" date="2016-10" db="EMBL/GenBank/DDBJ databases">
        <authorList>
            <person name="de Groot N.N."/>
        </authorList>
    </citation>
    <scope>NUCLEOTIDE SEQUENCE [LARGE SCALE GENOMIC DNA]</scope>
    <source>
        <strain evidence="9 10">PYCC 4715</strain>
    </source>
</reference>
<dbReference type="GO" id="GO:0005634">
    <property type="term" value="C:nucleus"/>
    <property type="evidence" value="ECO:0007669"/>
    <property type="project" value="TreeGrafter"/>
</dbReference>
<feature type="region of interest" description="Disordered" evidence="7">
    <location>
        <begin position="123"/>
        <end position="164"/>
    </location>
</feature>
<dbReference type="InterPro" id="IPR027084">
    <property type="entry name" value="Mps1_cat"/>
</dbReference>
<dbReference type="PROSITE" id="PS00107">
    <property type="entry name" value="PROTEIN_KINASE_ATP"/>
    <property type="match status" value="1"/>
</dbReference>
<feature type="compositionally biased region" description="Low complexity" evidence="7">
    <location>
        <begin position="123"/>
        <end position="155"/>
    </location>
</feature>
<dbReference type="Proteomes" id="UP000182259">
    <property type="component" value="Chromosome III"/>
</dbReference>